<keyword evidence="13 14" id="KW-0275">Fatty acid biosynthesis</keyword>
<sequence length="464" mass="52853">MSDMGLPPDPTYIQDPEHIPTGSIPDNYVSHTLKHQEALPPITWKNWYKELNWLHVFILFVPPTLGIIGAFDTPLQWKTAIWFAVYSFLTGFGLTAGYHRLWTHRTYKASKTLEYILAILGAGVVEGSIAWWARGHRAHHRYTDTDLDPYNANRGLFYSHMGWMIFKPRRKPGHADVSDLRQNPVVKWQHRYYLLLAFIMAVVVPTTVAGYGWGDWKGGYVYASMLRLVFVQHSTFCVNSLCHWLGEKPYDDKLTPKDCVITAVITMGEGYHNFHHQFPMDYRNGYKWYQYDPTKWFLWTCEKVGLASHLKTFSDNEVQKGELAVQLKRLRQKQEALSWPAGSSDLPVINWEDYQSQAESRALICIAGYIHDVGDFLDKHPGGAVLLKKNIGKDATTAFFGGIYDHGHGAHNLLSMMRVAILLGGAPHGLDEKVVPPGQHLRVSRYDESANKGHPELLELSCES</sequence>
<dbReference type="GO" id="GO:0004768">
    <property type="term" value="F:stearoyl-CoA 9-desaturase activity"/>
    <property type="evidence" value="ECO:0007669"/>
    <property type="project" value="UniProtKB-UniRule"/>
</dbReference>
<evidence type="ECO:0000256" key="6">
    <source>
        <dbReference type="ARBA" id="ARBA00022723"/>
    </source>
</evidence>
<keyword evidence="14" id="KW-0249">Electron transport</keyword>
<dbReference type="EC" id="1.14.19.1" evidence="14"/>
<evidence type="ECO:0000256" key="2">
    <source>
        <dbReference type="ARBA" id="ARBA00009295"/>
    </source>
</evidence>
<dbReference type="InterPro" id="IPR001522">
    <property type="entry name" value="FADS-1_CS"/>
</dbReference>
<evidence type="ECO:0000313" key="18">
    <source>
        <dbReference type="Proteomes" id="UP000053989"/>
    </source>
</evidence>
<dbReference type="GO" id="GO:0020037">
    <property type="term" value="F:heme binding"/>
    <property type="evidence" value="ECO:0007669"/>
    <property type="project" value="InterPro"/>
</dbReference>
<keyword evidence="8 15" id="KW-1133">Transmembrane helix</keyword>
<dbReference type="PANTHER" id="PTHR11351:SF31">
    <property type="entry name" value="DESATURASE 1, ISOFORM A-RELATED"/>
    <property type="match status" value="1"/>
</dbReference>
<evidence type="ECO:0000256" key="1">
    <source>
        <dbReference type="ARBA" id="ARBA00004141"/>
    </source>
</evidence>
<dbReference type="InterPro" id="IPR005804">
    <property type="entry name" value="FA_desaturase_dom"/>
</dbReference>
<evidence type="ECO:0000256" key="3">
    <source>
        <dbReference type="ARBA" id="ARBA00022516"/>
    </source>
</evidence>
<dbReference type="HOGENOM" id="CLU_027359_3_1_1"/>
<dbReference type="CDD" id="cd03505">
    <property type="entry name" value="Delta9-FADS-like"/>
    <property type="match status" value="1"/>
</dbReference>
<dbReference type="PROSITE" id="PS00476">
    <property type="entry name" value="FATTY_ACID_DESATUR_1"/>
    <property type="match status" value="1"/>
</dbReference>
<keyword evidence="6 14" id="KW-0479">Metal-binding</keyword>
<evidence type="ECO:0000256" key="5">
    <source>
        <dbReference type="ARBA" id="ARBA00022692"/>
    </source>
</evidence>
<name>A0A0C3DLS7_9AGAM</name>
<feature type="domain" description="Cytochrome b5 heme-binding" evidence="16">
    <location>
        <begin position="359"/>
        <end position="423"/>
    </location>
</feature>
<dbReference type="PRINTS" id="PR00075">
    <property type="entry name" value="FACDDSATRASE"/>
</dbReference>
<comment type="function">
    <text evidence="14">Stearoyl-CoA desaturase that utilizes O(2) and electrons from reduced cytochrome b5 to introduce the first double bond into saturated fatty acyl-CoA substrates.</text>
</comment>
<dbReference type="InterPro" id="IPR036400">
    <property type="entry name" value="Cyt_B5-like_heme/steroid_sf"/>
</dbReference>
<evidence type="ECO:0000256" key="10">
    <source>
        <dbReference type="ARBA" id="ARBA00023004"/>
    </source>
</evidence>
<dbReference type="Proteomes" id="UP000053989">
    <property type="component" value="Unassembled WGS sequence"/>
</dbReference>
<dbReference type="InterPro" id="IPR009160">
    <property type="entry name" value="Acyl-CoA_deSatase_haem/ster-bd"/>
</dbReference>
<evidence type="ECO:0000256" key="14">
    <source>
        <dbReference type="PIRNR" id="PIRNR000345"/>
    </source>
</evidence>
<dbReference type="FunCoup" id="A0A0C3DLS7">
    <property type="interactions" value="205"/>
</dbReference>
<evidence type="ECO:0000259" key="16">
    <source>
        <dbReference type="PROSITE" id="PS50255"/>
    </source>
</evidence>
<dbReference type="PROSITE" id="PS00191">
    <property type="entry name" value="CYTOCHROME_B5_1"/>
    <property type="match status" value="1"/>
</dbReference>
<dbReference type="SMART" id="SM01117">
    <property type="entry name" value="Cyt-b5"/>
    <property type="match status" value="1"/>
</dbReference>
<keyword evidence="18" id="KW-1185">Reference proteome</keyword>
<dbReference type="GO" id="GO:0005506">
    <property type="term" value="F:iron ion binding"/>
    <property type="evidence" value="ECO:0007669"/>
    <property type="project" value="TreeGrafter"/>
</dbReference>
<keyword evidence="11 14" id="KW-0443">Lipid metabolism</keyword>
<comment type="similarity">
    <text evidence="2 14">Belongs to the fatty acid desaturase type 1 family.</text>
</comment>
<keyword evidence="10 14" id="KW-0408">Iron</keyword>
<evidence type="ECO:0000313" key="17">
    <source>
        <dbReference type="EMBL" id="KIM57001.1"/>
    </source>
</evidence>
<proteinExistence type="inferred from homology"/>
<evidence type="ECO:0000256" key="13">
    <source>
        <dbReference type="ARBA" id="ARBA00023160"/>
    </source>
</evidence>
<dbReference type="AlphaFoldDB" id="A0A0C3DLS7"/>
<feature type="transmembrane region" description="Helical" evidence="15">
    <location>
        <begin position="53"/>
        <end position="71"/>
    </location>
</feature>
<evidence type="ECO:0000256" key="8">
    <source>
        <dbReference type="ARBA" id="ARBA00022989"/>
    </source>
</evidence>
<keyword evidence="9 14" id="KW-0560">Oxidoreductase</keyword>
<dbReference type="GO" id="GO:0005789">
    <property type="term" value="C:endoplasmic reticulum membrane"/>
    <property type="evidence" value="ECO:0007669"/>
    <property type="project" value="TreeGrafter"/>
</dbReference>
<feature type="transmembrane region" description="Helical" evidence="15">
    <location>
        <begin position="83"/>
        <end position="101"/>
    </location>
</feature>
<protein>
    <recommendedName>
        <fullName evidence="14">Acyl-CoA desaturase</fullName>
        <ecNumber evidence="14">1.14.19.1</ecNumber>
    </recommendedName>
</protein>
<feature type="transmembrane region" description="Helical" evidence="15">
    <location>
        <begin position="192"/>
        <end position="213"/>
    </location>
</feature>
<evidence type="ECO:0000256" key="4">
    <source>
        <dbReference type="ARBA" id="ARBA00022617"/>
    </source>
</evidence>
<dbReference type="PIRSF" id="PIRSF000345">
    <property type="entry name" value="OLE1"/>
    <property type="match status" value="1"/>
</dbReference>
<dbReference type="InterPro" id="IPR018506">
    <property type="entry name" value="Cyt_B5_heme-BS"/>
</dbReference>
<dbReference type="Pfam" id="PF00487">
    <property type="entry name" value="FA_desaturase"/>
    <property type="match status" value="1"/>
</dbReference>
<evidence type="ECO:0000256" key="12">
    <source>
        <dbReference type="ARBA" id="ARBA00023136"/>
    </source>
</evidence>
<evidence type="ECO:0000256" key="11">
    <source>
        <dbReference type="ARBA" id="ARBA00023098"/>
    </source>
</evidence>
<dbReference type="InParanoid" id="A0A0C3DLS7"/>
<organism evidence="17 18">
    <name type="scientific">Scleroderma citrinum Foug A</name>
    <dbReference type="NCBI Taxonomy" id="1036808"/>
    <lineage>
        <taxon>Eukaryota</taxon>
        <taxon>Fungi</taxon>
        <taxon>Dikarya</taxon>
        <taxon>Basidiomycota</taxon>
        <taxon>Agaricomycotina</taxon>
        <taxon>Agaricomycetes</taxon>
        <taxon>Agaricomycetidae</taxon>
        <taxon>Boletales</taxon>
        <taxon>Sclerodermatineae</taxon>
        <taxon>Sclerodermataceae</taxon>
        <taxon>Scleroderma</taxon>
    </lineage>
</organism>
<keyword evidence="7 14" id="KW-0276">Fatty acid metabolism</keyword>
<dbReference type="STRING" id="1036808.A0A0C3DLS7"/>
<dbReference type="Gene3D" id="3.10.120.10">
    <property type="entry name" value="Cytochrome b5-like heme/steroid binding domain"/>
    <property type="match status" value="1"/>
</dbReference>
<evidence type="ECO:0000256" key="9">
    <source>
        <dbReference type="ARBA" id="ARBA00023002"/>
    </source>
</evidence>
<keyword evidence="5 15" id="KW-0812">Transmembrane</keyword>
<dbReference type="PANTHER" id="PTHR11351">
    <property type="entry name" value="ACYL-COA DESATURASE"/>
    <property type="match status" value="1"/>
</dbReference>
<comment type="subcellular location">
    <subcellularLocation>
        <location evidence="1">Membrane</location>
        <topology evidence="1">Multi-pass membrane protein</topology>
    </subcellularLocation>
</comment>
<dbReference type="InterPro" id="IPR001199">
    <property type="entry name" value="Cyt_B5-like_heme/steroid-bd"/>
</dbReference>
<keyword evidence="12 15" id="KW-0472">Membrane</keyword>
<keyword evidence="14" id="KW-0813">Transport</keyword>
<comment type="catalytic activity">
    <reaction evidence="14">
        <text>octadecanoyl-CoA + 2 Fe(II)-[cytochrome b5] + O2 + 2 H(+) = (9Z)-octadecenoyl-CoA + 2 Fe(III)-[cytochrome b5] + 2 H2O</text>
        <dbReference type="Rhea" id="RHEA:19721"/>
        <dbReference type="Rhea" id="RHEA-COMP:10438"/>
        <dbReference type="Rhea" id="RHEA-COMP:10439"/>
        <dbReference type="ChEBI" id="CHEBI:15377"/>
        <dbReference type="ChEBI" id="CHEBI:15378"/>
        <dbReference type="ChEBI" id="CHEBI:15379"/>
        <dbReference type="ChEBI" id="CHEBI:29033"/>
        <dbReference type="ChEBI" id="CHEBI:29034"/>
        <dbReference type="ChEBI" id="CHEBI:57387"/>
        <dbReference type="ChEBI" id="CHEBI:57394"/>
        <dbReference type="EC" id="1.14.19.1"/>
    </reaction>
</comment>
<keyword evidence="3 14" id="KW-0444">Lipid biosynthesis</keyword>
<gene>
    <name evidence="17" type="ORF">SCLCIDRAFT_1219836</name>
</gene>
<dbReference type="OrthoDB" id="10260134at2759"/>
<evidence type="ECO:0000256" key="7">
    <source>
        <dbReference type="ARBA" id="ARBA00022832"/>
    </source>
</evidence>
<dbReference type="SUPFAM" id="SSF55856">
    <property type="entry name" value="Cytochrome b5-like heme/steroid binding domain"/>
    <property type="match status" value="1"/>
</dbReference>
<accession>A0A0C3DLS7</accession>
<dbReference type="EMBL" id="KN822107">
    <property type="protein sequence ID" value="KIM57001.1"/>
    <property type="molecule type" value="Genomic_DNA"/>
</dbReference>
<reference evidence="18" key="2">
    <citation type="submission" date="2015-01" db="EMBL/GenBank/DDBJ databases">
        <title>Evolutionary Origins and Diversification of the Mycorrhizal Mutualists.</title>
        <authorList>
            <consortium name="DOE Joint Genome Institute"/>
            <consortium name="Mycorrhizal Genomics Consortium"/>
            <person name="Kohler A."/>
            <person name="Kuo A."/>
            <person name="Nagy L.G."/>
            <person name="Floudas D."/>
            <person name="Copeland A."/>
            <person name="Barry K.W."/>
            <person name="Cichocki N."/>
            <person name="Veneault-Fourrey C."/>
            <person name="LaButti K."/>
            <person name="Lindquist E.A."/>
            <person name="Lipzen A."/>
            <person name="Lundell T."/>
            <person name="Morin E."/>
            <person name="Murat C."/>
            <person name="Riley R."/>
            <person name="Ohm R."/>
            <person name="Sun H."/>
            <person name="Tunlid A."/>
            <person name="Henrissat B."/>
            <person name="Grigoriev I.V."/>
            <person name="Hibbett D.S."/>
            <person name="Martin F."/>
        </authorList>
    </citation>
    <scope>NUCLEOTIDE SEQUENCE [LARGE SCALE GENOMIC DNA]</scope>
    <source>
        <strain evidence="18">Foug A</strain>
    </source>
</reference>
<dbReference type="PROSITE" id="PS50255">
    <property type="entry name" value="CYTOCHROME_B5_2"/>
    <property type="match status" value="1"/>
</dbReference>
<dbReference type="InterPro" id="IPR015876">
    <property type="entry name" value="Acyl-CoA_DS"/>
</dbReference>
<keyword evidence="4 14" id="KW-0349">Heme</keyword>
<dbReference type="Pfam" id="PF00173">
    <property type="entry name" value="Cyt-b5"/>
    <property type="match status" value="1"/>
</dbReference>
<comment type="cofactor">
    <cofactor evidence="14">
        <name>Fe(2+)</name>
        <dbReference type="ChEBI" id="CHEBI:29033"/>
    </cofactor>
    <text evidence="14">Expected to bind 2 Fe(2+) ions per subunit.</text>
</comment>
<reference evidence="17 18" key="1">
    <citation type="submission" date="2014-04" db="EMBL/GenBank/DDBJ databases">
        <authorList>
            <consortium name="DOE Joint Genome Institute"/>
            <person name="Kuo A."/>
            <person name="Kohler A."/>
            <person name="Nagy L.G."/>
            <person name="Floudas D."/>
            <person name="Copeland A."/>
            <person name="Barry K.W."/>
            <person name="Cichocki N."/>
            <person name="Veneault-Fourrey C."/>
            <person name="LaButti K."/>
            <person name="Lindquist E.A."/>
            <person name="Lipzen A."/>
            <person name="Lundell T."/>
            <person name="Morin E."/>
            <person name="Murat C."/>
            <person name="Sun H."/>
            <person name="Tunlid A."/>
            <person name="Henrissat B."/>
            <person name="Grigoriev I.V."/>
            <person name="Hibbett D.S."/>
            <person name="Martin F."/>
            <person name="Nordberg H.P."/>
            <person name="Cantor M.N."/>
            <person name="Hua S.X."/>
        </authorList>
    </citation>
    <scope>NUCLEOTIDE SEQUENCE [LARGE SCALE GENOMIC DNA]</scope>
    <source>
        <strain evidence="17 18">Foug A</strain>
    </source>
</reference>
<dbReference type="GO" id="GO:0006636">
    <property type="term" value="P:unsaturated fatty acid biosynthetic process"/>
    <property type="evidence" value="ECO:0007669"/>
    <property type="project" value="UniProtKB-UniRule"/>
</dbReference>
<evidence type="ECO:0000256" key="15">
    <source>
        <dbReference type="SAM" id="Phobius"/>
    </source>
</evidence>